<accession>A0A2B9PRZ6</accession>
<evidence type="ECO:0000313" key="2">
    <source>
        <dbReference type="Proteomes" id="UP000223777"/>
    </source>
</evidence>
<name>A0A2B9PRZ6_BACCE</name>
<gene>
    <name evidence="1" type="ORF">CN984_19460</name>
</gene>
<organism evidence="1 2">
    <name type="scientific">Bacillus cereus</name>
    <dbReference type="NCBI Taxonomy" id="1396"/>
    <lineage>
        <taxon>Bacteria</taxon>
        <taxon>Bacillati</taxon>
        <taxon>Bacillota</taxon>
        <taxon>Bacilli</taxon>
        <taxon>Bacillales</taxon>
        <taxon>Bacillaceae</taxon>
        <taxon>Bacillus</taxon>
        <taxon>Bacillus cereus group</taxon>
    </lineage>
</organism>
<dbReference type="Proteomes" id="UP000223777">
    <property type="component" value="Unassembled WGS sequence"/>
</dbReference>
<reference evidence="1 2" key="1">
    <citation type="submission" date="2017-09" db="EMBL/GenBank/DDBJ databases">
        <title>Large-scale bioinformatics analysis of Bacillus genomes uncovers conserved roles of natural products in bacterial physiology.</title>
        <authorList>
            <consortium name="Agbiome Team Llc"/>
            <person name="Bleich R.M."/>
            <person name="Grubbs K.J."/>
            <person name="Santa Maria K.C."/>
            <person name="Allen S.E."/>
            <person name="Farag S."/>
            <person name="Shank E.A."/>
            <person name="Bowers A."/>
        </authorList>
    </citation>
    <scope>NUCLEOTIDE SEQUENCE [LARGE SCALE GENOMIC DNA]</scope>
    <source>
        <strain evidence="1 2">AFS050027</strain>
    </source>
</reference>
<evidence type="ECO:0000313" key="1">
    <source>
        <dbReference type="EMBL" id="PGO25324.1"/>
    </source>
</evidence>
<proteinExistence type="predicted"/>
<protein>
    <submittedName>
        <fullName evidence="1">Uncharacterized protein</fullName>
    </submittedName>
</protein>
<comment type="caution">
    <text evidence="1">The sequence shown here is derived from an EMBL/GenBank/DDBJ whole genome shotgun (WGS) entry which is preliminary data.</text>
</comment>
<dbReference type="EMBL" id="NUIL01000030">
    <property type="protein sequence ID" value="PGO25324.1"/>
    <property type="molecule type" value="Genomic_DNA"/>
</dbReference>
<sequence>MKKHHMLSVKLTSFNGTSLTGITLEGFTLTANVTMRTIYHPVILNQYPVHPLNITMKTIYHQEVLNQHPVHPLIANYSTAFISGSRTAILNAVTALANAGASAQVRLDPYNNTVASFRPVSSII</sequence>
<dbReference type="AlphaFoldDB" id="A0A2B9PRZ6"/>